<dbReference type="Proteomes" id="UP000291236">
    <property type="component" value="Chromosome"/>
</dbReference>
<dbReference type="OrthoDB" id="8779628at2"/>
<dbReference type="EMBL" id="AP019368">
    <property type="protein sequence ID" value="BBH53730.1"/>
    <property type="molecule type" value="Genomic_DNA"/>
</dbReference>
<keyword evidence="2" id="KW-1185">Reference proteome</keyword>
<protein>
    <recommendedName>
        <fullName evidence="3">ADP-ribosyl-(Dinitrogen reductase) hydrolase</fullName>
    </recommendedName>
</protein>
<evidence type="ECO:0000313" key="1">
    <source>
        <dbReference type="EMBL" id="BBH53730.1"/>
    </source>
</evidence>
<gene>
    <name evidence="1" type="ORF">JCM31447_21780</name>
</gene>
<dbReference type="RefSeq" id="WP_130610170.1">
    <property type="nucleotide sequence ID" value="NZ_AP019368.1"/>
</dbReference>
<evidence type="ECO:0000313" key="2">
    <source>
        <dbReference type="Proteomes" id="UP000291236"/>
    </source>
</evidence>
<sequence>MELERLLFAPAISEKLICKCPPVSVEEIEEAFFNWEGFWVLDDREDHKSVPPTYWFISETCDGRLLKVVIKPVPNTDVAYVRTAYDADEEEIIIYEKKSKNYRSKR</sequence>
<accession>A0A4P2VNT0</accession>
<proteinExistence type="predicted"/>
<dbReference type="KEGG" id="sbf:JCM31447_21780"/>
<name>A0A4P2VNT0_FLUSA</name>
<organism evidence="1 2">
    <name type="scientific">Fluviispira sanaruensis</name>
    <dbReference type="NCBI Taxonomy" id="2493639"/>
    <lineage>
        <taxon>Bacteria</taxon>
        <taxon>Pseudomonadati</taxon>
        <taxon>Bdellovibrionota</taxon>
        <taxon>Oligoflexia</taxon>
        <taxon>Silvanigrellales</taxon>
        <taxon>Silvanigrellaceae</taxon>
        <taxon>Fluviispira</taxon>
    </lineage>
</organism>
<reference evidence="1 2" key="1">
    <citation type="submission" date="2018-12" db="EMBL/GenBank/DDBJ databases">
        <title>Rubrispira sanarue gen. nov., sp., nov., a member of the order Silvanigrellales, isolated from a brackish lake in Hamamatsu Japan.</title>
        <authorList>
            <person name="Maejima Y."/>
            <person name="Iino T."/>
            <person name="Muraguchi Y."/>
            <person name="Fukuda K."/>
            <person name="Nojiri H."/>
            <person name="Ohkuma M."/>
            <person name="Moriuchi R."/>
            <person name="Dohra H."/>
            <person name="Kimbara K."/>
            <person name="Shintani M."/>
        </authorList>
    </citation>
    <scope>NUCLEOTIDE SEQUENCE [LARGE SCALE GENOMIC DNA]</scope>
    <source>
        <strain evidence="1 2">RF1110005</strain>
    </source>
</reference>
<dbReference type="AlphaFoldDB" id="A0A4P2VNT0"/>
<evidence type="ECO:0008006" key="3">
    <source>
        <dbReference type="Google" id="ProtNLM"/>
    </source>
</evidence>